<gene>
    <name evidence="2" type="ORF">AYI70_g1304</name>
    <name evidence="1" type="ORF">AYI70_g9138</name>
</gene>
<proteinExistence type="predicted"/>
<dbReference type="EMBL" id="LSSN01003965">
    <property type="protein sequence ID" value="OMJ12421.1"/>
    <property type="molecule type" value="Genomic_DNA"/>
</dbReference>
<reference evidence="1 3" key="1">
    <citation type="submission" date="2017-01" db="EMBL/GenBank/DDBJ databases">
        <authorList>
            <person name="Mah S.A."/>
            <person name="Swanson W.J."/>
            <person name="Moy G.W."/>
            <person name="Vacquier V.D."/>
        </authorList>
    </citation>
    <scope>NUCLEOTIDE SEQUENCE [LARGE SCALE GENOMIC DNA]</scope>
    <source>
        <strain evidence="1 3">GSMNP</strain>
    </source>
</reference>
<keyword evidence="3" id="KW-1185">Reference proteome</keyword>
<name>A0A1R1XCQ2_9FUNG</name>
<dbReference type="AlphaFoldDB" id="A0A1R1XCQ2"/>
<comment type="caution">
    <text evidence="1">The sequence shown here is derived from an EMBL/GenBank/DDBJ whole genome shotgun (WGS) entry which is preliminary data.</text>
</comment>
<evidence type="ECO:0000313" key="3">
    <source>
        <dbReference type="Proteomes" id="UP000187283"/>
    </source>
</evidence>
<dbReference type="EMBL" id="LSSN01000269">
    <property type="protein sequence ID" value="OMJ24841.1"/>
    <property type="molecule type" value="Genomic_DNA"/>
</dbReference>
<dbReference type="OrthoDB" id="5735586at2759"/>
<dbReference type="Proteomes" id="UP000187283">
    <property type="component" value="Unassembled WGS sequence"/>
</dbReference>
<evidence type="ECO:0000313" key="1">
    <source>
        <dbReference type="EMBL" id="OMJ12421.1"/>
    </source>
</evidence>
<evidence type="ECO:0000313" key="2">
    <source>
        <dbReference type="EMBL" id="OMJ24841.1"/>
    </source>
</evidence>
<protein>
    <submittedName>
        <fullName evidence="1">Uncharacterized protein</fullName>
    </submittedName>
</protein>
<accession>A0A1R1XCQ2</accession>
<sequence length="377" mass="42521">MNSISNTCISIISALLILEHENFDADKMWESCAFNQLIPTNLLFEIFKIVSKTLEIIKAYQIAKSEIASLKNSSKALLKLIQTPNSNNNSNALEKQKSVLSSVLKFGLTQVAKITKISKARNLELPDYFYKDELFPTIDTIIQIKCATIKSIQPYPPIDLLNSLDTFCEAFITNSLLPISTEVIGFTLASVSLDNLTASPNIKLNTKDINSFIQRYAKTSKYISVVRDWIYNSDYFLKLKILESFCLNFYTLTDDIKYFALTELPYKCSLVVGLSTLANFAVKEIAYPNICLKVSKKTSNSIIETEKNNIFKDYSTFPSEYEILVSSIAMIAISISSPNSETLDNNENLFSLWEHSALSIPGIFSQKAWTQNLSIRR</sequence>
<organism evidence="1 3">
    <name type="scientific">Smittium culicis</name>
    <dbReference type="NCBI Taxonomy" id="133412"/>
    <lineage>
        <taxon>Eukaryota</taxon>
        <taxon>Fungi</taxon>
        <taxon>Fungi incertae sedis</taxon>
        <taxon>Zoopagomycota</taxon>
        <taxon>Kickxellomycotina</taxon>
        <taxon>Harpellomycetes</taxon>
        <taxon>Harpellales</taxon>
        <taxon>Legeriomycetaceae</taxon>
        <taxon>Smittium</taxon>
    </lineage>
</organism>